<dbReference type="InterPro" id="IPR013563">
    <property type="entry name" value="Oligopep_ABC_C"/>
</dbReference>
<evidence type="ECO:0000256" key="13">
    <source>
        <dbReference type="ARBA" id="ARBA00048610"/>
    </source>
</evidence>
<dbReference type="SMART" id="SM00382">
    <property type="entry name" value="AAA"/>
    <property type="match status" value="1"/>
</dbReference>
<comment type="catalytic activity">
    <reaction evidence="13">
        <text>Ni(2+)(out) + ATP + H2O = Ni(2+)(in) + ADP + phosphate + H(+)</text>
        <dbReference type="Rhea" id="RHEA:15557"/>
        <dbReference type="ChEBI" id="CHEBI:15377"/>
        <dbReference type="ChEBI" id="CHEBI:15378"/>
        <dbReference type="ChEBI" id="CHEBI:30616"/>
        <dbReference type="ChEBI" id="CHEBI:43474"/>
        <dbReference type="ChEBI" id="CHEBI:49786"/>
        <dbReference type="ChEBI" id="CHEBI:456216"/>
        <dbReference type="EC" id="7.2.2.11"/>
    </reaction>
    <physiologicalReaction direction="left-to-right" evidence="13">
        <dbReference type="Rhea" id="RHEA:15558"/>
    </physiologicalReaction>
</comment>
<keyword evidence="8" id="KW-0406">Ion transport</keyword>
<dbReference type="PANTHER" id="PTHR43297">
    <property type="entry name" value="OLIGOPEPTIDE TRANSPORT ATP-BINDING PROTEIN APPD"/>
    <property type="match status" value="1"/>
</dbReference>
<reference evidence="16" key="1">
    <citation type="journal article" date="2019" name="Int. J. Syst. Evol. Microbiol.">
        <title>The Global Catalogue of Microorganisms (GCM) 10K type strain sequencing project: providing services to taxonomists for standard genome sequencing and annotation.</title>
        <authorList>
            <consortium name="The Broad Institute Genomics Platform"/>
            <consortium name="The Broad Institute Genome Sequencing Center for Infectious Disease"/>
            <person name="Wu L."/>
            <person name="Ma J."/>
        </authorList>
    </citation>
    <scope>NUCLEOTIDE SEQUENCE [LARGE SCALE GENOMIC DNA]</scope>
    <source>
        <strain evidence="16">CGMCC 1.19062</strain>
    </source>
</reference>
<protein>
    <recommendedName>
        <fullName evidence="12">Nickel import system ATP-binding protein NikD</fullName>
        <ecNumber evidence="11">7.2.2.11</ecNumber>
    </recommendedName>
</protein>
<dbReference type="GO" id="GO:0005524">
    <property type="term" value="F:ATP binding"/>
    <property type="evidence" value="ECO:0007669"/>
    <property type="project" value="UniProtKB-KW"/>
</dbReference>
<sequence length="323" mass="35073">MSEAPLLSIRSLDVDFHTRSGIAQVLRGVDLDIPRGAIMGVVGESGSGKSTLASAIMRLLPGNLAALRGEIRLGDTDLLKLSDAEMARVRGQRIAMIFQDPMTALNPVFTIGTQLADAQRGRWPKASKRELLERAVDMMAKVGIPDPKRRLTQYPHEFSGGMRQRIMIAMALLTEPELLIADEPTTALDVTIEAQIVKLFEEVREIFSGSMLFISHSLAVVSSLCDSVAVMYAGRPAEVAPSTRLFEHPAHPYTAALLACEVGSEAERHAPLRSIPGQVPSVINVPNACIYADRCERAIETCRSGVPLFREIEPGHRAACVLA</sequence>
<dbReference type="EC" id="7.2.2.11" evidence="11"/>
<keyword evidence="9" id="KW-0472">Membrane</keyword>
<evidence type="ECO:0000256" key="10">
    <source>
        <dbReference type="ARBA" id="ARBA00038669"/>
    </source>
</evidence>
<comment type="subunit">
    <text evidence="10">The complex is composed of two ATP-binding proteins (NikD and NikE), two transmembrane proteins (NikB and NikC) and a solute-binding protein (NikA).</text>
</comment>
<accession>A0ABW5DT99</accession>
<dbReference type="Pfam" id="PF08352">
    <property type="entry name" value="oligo_HPY"/>
    <property type="match status" value="1"/>
</dbReference>
<dbReference type="InterPro" id="IPR050388">
    <property type="entry name" value="ABC_Ni/Peptide_Import"/>
</dbReference>
<evidence type="ECO:0000256" key="8">
    <source>
        <dbReference type="ARBA" id="ARBA00023065"/>
    </source>
</evidence>
<dbReference type="RefSeq" id="WP_379876926.1">
    <property type="nucleotide sequence ID" value="NZ_JBHUIP010000012.1"/>
</dbReference>
<evidence type="ECO:0000256" key="12">
    <source>
        <dbReference type="ARBA" id="ARBA00044143"/>
    </source>
</evidence>
<evidence type="ECO:0000313" key="15">
    <source>
        <dbReference type="EMBL" id="MFD2263883.1"/>
    </source>
</evidence>
<comment type="caution">
    <text evidence="15">The sequence shown here is derived from an EMBL/GenBank/DDBJ whole genome shotgun (WGS) entry which is preliminary data.</text>
</comment>
<dbReference type="Gene3D" id="3.40.50.300">
    <property type="entry name" value="P-loop containing nucleotide triphosphate hydrolases"/>
    <property type="match status" value="1"/>
</dbReference>
<evidence type="ECO:0000256" key="4">
    <source>
        <dbReference type="ARBA" id="ARBA00022475"/>
    </source>
</evidence>
<evidence type="ECO:0000256" key="3">
    <source>
        <dbReference type="ARBA" id="ARBA00022448"/>
    </source>
</evidence>
<dbReference type="InterPro" id="IPR003593">
    <property type="entry name" value="AAA+_ATPase"/>
</dbReference>
<evidence type="ECO:0000256" key="9">
    <source>
        <dbReference type="ARBA" id="ARBA00023136"/>
    </source>
</evidence>
<dbReference type="PANTHER" id="PTHR43297:SF13">
    <property type="entry name" value="NICKEL ABC TRANSPORTER, ATP-BINDING PROTEIN"/>
    <property type="match status" value="1"/>
</dbReference>
<dbReference type="NCBIfam" id="TIGR01727">
    <property type="entry name" value="oligo_HPY"/>
    <property type="match status" value="1"/>
</dbReference>
<gene>
    <name evidence="15" type="ORF">ACFSM5_13355</name>
</gene>
<feature type="domain" description="ABC transporter" evidence="14">
    <location>
        <begin position="9"/>
        <end position="258"/>
    </location>
</feature>
<dbReference type="InterPro" id="IPR017871">
    <property type="entry name" value="ABC_transporter-like_CS"/>
</dbReference>
<organism evidence="15 16">
    <name type="scientific">Lacibacterium aquatile</name>
    <dbReference type="NCBI Taxonomy" id="1168082"/>
    <lineage>
        <taxon>Bacteria</taxon>
        <taxon>Pseudomonadati</taxon>
        <taxon>Pseudomonadota</taxon>
        <taxon>Alphaproteobacteria</taxon>
        <taxon>Rhodospirillales</taxon>
        <taxon>Rhodospirillaceae</taxon>
    </lineage>
</organism>
<dbReference type="InterPro" id="IPR027417">
    <property type="entry name" value="P-loop_NTPase"/>
</dbReference>
<keyword evidence="6 15" id="KW-0067">ATP-binding</keyword>
<evidence type="ECO:0000256" key="11">
    <source>
        <dbReference type="ARBA" id="ARBA00039098"/>
    </source>
</evidence>
<dbReference type="Proteomes" id="UP001597295">
    <property type="component" value="Unassembled WGS sequence"/>
</dbReference>
<keyword evidence="4" id="KW-1003">Cell membrane</keyword>
<evidence type="ECO:0000256" key="1">
    <source>
        <dbReference type="ARBA" id="ARBA00004417"/>
    </source>
</evidence>
<evidence type="ECO:0000313" key="16">
    <source>
        <dbReference type="Proteomes" id="UP001597295"/>
    </source>
</evidence>
<dbReference type="PROSITE" id="PS50893">
    <property type="entry name" value="ABC_TRANSPORTER_2"/>
    <property type="match status" value="1"/>
</dbReference>
<evidence type="ECO:0000259" key="14">
    <source>
        <dbReference type="PROSITE" id="PS50893"/>
    </source>
</evidence>
<dbReference type="InterPro" id="IPR003439">
    <property type="entry name" value="ABC_transporter-like_ATP-bd"/>
</dbReference>
<keyword evidence="5" id="KW-0547">Nucleotide-binding</keyword>
<keyword evidence="7" id="KW-1278">Translocase</keyword>
<keyword evidence="16" id="KW-1185">Reference proteome</keyword>
<evidence type="ECO:0000256" key="6">
    <source>
        <dbReference type="ARBA" id="ARBA00022840"/>
    </source>
</evidence>
<dbReference type="SUPFAM" id="SSF52540">
    <property type="entry name" value="P-loop containing nucleoside triphosphate hydrolases"/>
    <property type="match status" value="1"/>
</dbReference>
<comment type="subcellular location">
    <subcellularLocation>
        <location evidence="1">Cell inner membrane</location>
        <topology evidence="1">Peripheral membrane protein</topology>
    </subcellularLocation>
</comment>
<dbReference type="CDD" id="cd03257">
    <property type="entry name" value="ABC_NikE_OppD_transporters"/>
    <property type="match status" value="1"/>
</dbReference>
<name>A0ABW5DT99_9PROT</name>
<dbReference type="PROSITE" id="PS00211">
    <property type="entry name" value="ABC_TRANSPORTER_1"/>
    <property type="match status" value="1"/>
</dbReference>
<dbReference type="Pfam" id="PF00005">
    <property type="entry name" value="ABC_tran"/>
    <property type="match status" value="1"/>
</dbReference>
<dbReference type="EMBL" id="JBHUIP010000012">
    <property type="protein sequence ID" value="MFD2263883.1"/>
    <property type="molecule type" value="Genomic_DNA"/>
</dbReference>
<evidence type="ECO:0000256" key="5">
    <source>
        <dbReference type="ARBA" id="ARBA00022741"/>
    </source>
</evidence>
<evidence type="ECO:0000256" key="7">
    <source>
        <dbReference type="ARBA" id="ARBA00022967"/>
    </source>
</evidence>
<proteinExistence type="inferred from homology"/>
<keyword evidence="3" id="KW-0813">Transport</keyword>
<comment type="similarity">
    <text evidence="2">Belongs to the ABC transporter superfamily.</text>
</comment>
<evidence type="ECO:0000256" key="2">
    <source>
        <dbReference type="ARBA" id="ARBA00005417"/>
    </source>
</evidence>